<proteinExistence type="inferred from homology"/>
<evidence type="ECO:0000313" key="9">
    <source>
        <dbReference type="EMBL" id="NEU73691.1"/>
    </source>
</evidence>
<organism evidence="9 10">
    <name type="scientific">Hassallia byssoidea VB512170</name>
    <dbReference type="NCBI Taxonomy" id="1304833"/>
    <lineage>
        <taxon>Bacteria</taxon>
        <taxon>Bacillati</taxon>
        <taxon>Cyanobacteriota</taxon>
        <taxon>Cyanophyceae</taxon>
        <taxon>Nostocales</taxon>
        <taxon>Tolypothrichaceae</taxon>
        <taxon>Hassallia</taxon>
    </lineage>
</organism>
<evidence type="ECO:0000256" key="3">
    <source>
        <dbReference type="ARBA" id="ARBA00022722"/>
    </source>
</evidence>
<comment type="caution">
    <text evidence="9">The sequence shown here is derived from an EMBL/GenBank/DDBJ whole genome shotgun (WGS) entry which is preliminary data.</text>
</comment>
<dbReference type="Proteomes" id="UP000031549">
    <property type="component" value="Unassembled WGS sequence"/>
</dbReference>
<reference evidence="9 10" key="1">
    <citation type="journal article" date="2015" name="Genome Announc.">
        <title>Draft Genome Sequence of Cyanobacterium Hassallia byssoidea Strain VB512170, Isolated from Monuments in India.</title>
        <authorList>
            <person name="Singh D."/>
            <person name="Chandrababunaidu M.M."/>
            <person name="Panda A."/>
            <person name="Sen D."/>
            <person name="Bhattacharyya S."/>
            <person name="Adhikary S.P."/>
            <person name="Tripathy S."/>
        </authorList>
    </citation>
    <scope>NUCLEOTIDE SEQUENCE [LARGE SCALE GENOMIC DNA]</scope>
    <source>
        <strain evidence="9 10">VB512170</strain>
    </source>
</reference>
<evidence type="ECO:0000256" key="1">
    <source>
        <dbReference type="ARBA" id="ARBA00001946"/>
    </source>
</evidence>
<comment type="similarity">
    <text evidence="7">Belongs to the PINc/VapC protein family.</text>
</comment>
<dbReference type="CDD" id="cd09881">
    <property type="entry name" value="PIN_VapC4-5_FitB-like"/>
    <property type="match status" value="1"/>
</dbReference>
<keyword evidence="10" id="KW-1185">Reference proteome</keyword>
<dbReference type="InterPro" id="IPR050556">
    <property type="entry name" value="Type_II_TA_system_RNase"/>
</dbReference>
<dbReference type="EMBL" id="JTCM02000027">
    <property type="protein sequence ID" value="NEU73691.1"/>
    <property type="molecule type" value="Genomic_DNA"/>
</dbReference>
<feature type="domain" description="PIN" evidence="8">
    <location>
        <begin position="3"/>
        <end position="134"/>
    </location>
</feature>
<evidence type="ECO:0000256" key="6">
    <source>
        <dbReference type="ARBA" id="ARBA00022842"/>
    </source>
</evidence>
<keyword evidence="3" id="KW-0540">Nuclease</keyword>
<dbReference type="PANTHER" id="PTHR33653">
    <property type="entry name" value="RIBONUCLEASE VAPC2"/>
    <property type="match status" value="1"/>
</dbReference>
<dbReference type="Pfam" id="PF01850">
    <property type="entry name" value="PIN"/>
    <property type="match status" value="1"/>
</dbReference>
<name>A0A846HB69_9CYAN</name>
<keyword evidence="4" id="KW-0479">Metal-binding</keyword>
<evidence type="ECO:0000256" key="5">
    <source>
        <dbReference type="ARBA" id="ARBA00022801"/>
    </source>
</evidence>
<keyword evidence="2" id="KW-1277">Toxin-antitoxin system</keyword>
<dbReference type="PANTHER" id="PTHR33653:SF1">
    <property type="entry name" value="RIBONUCLEASE VAPC2"/>
    <property type="match status" value="1"/>
</dbReference>
<dbReference type="AlphaFoldDB" id="A0A846HB69"/>
<evidence type="ECO:0000256" key="2">
    <source>
        <dbReference type="ARBA" id="ARBA00022649"/>
    </source>
</evidence>
<dbReference type="GO" id="GO:0016787">
    <property type="term" value="F:hydrolase activity"/>
    <property type="evidence" value="ECO:0007669"/>
    <property type="project" value="UniProtKB-KW"/>
</dbReference>
<keyword evidence="6" id="KW-0460">Magnesium</keyword>
<dbReference type="SUPFAM" id="SSF88723">
    <property type="entry name" value="PIN domain-like"/>
    <property type="match status" value="1"/>
</dbReference>
<dbReference type="InterPro" id="IPR002716">
    <property type="entry name" value="PIN_dom"/>
</dbReference>
<comment type="cofactor">
    <cofactor evidence="1">
        <name>Mg(2+)</name>
        <dbReference type="ChEBI" id="CHEBI:18420"/>
    </cofactor>
</comment>
<evidence type="ECO:0000313" key="10">
    <source>
        <dbReference type="Proteomes" id="UP000031549"/>
    </source>
</evidence>
<protein>
    <submittedName>
        <fullName evidence="9">Type II toxin-antitoxin system VapC family toxin</fullName>
    </submittedName>
</protein>
<evidence type="ECO:0000256" key="7">
    <source>
        <dbReference type="ARBA" id="ARBA00038093"/>
    </source>
</evidence>
<dbReference type="InterPro" id="IPR029060">
    <property type="entry name" value="PIN-like_dom_sf"/>
</dbReference>
<sequence>MKYLLDTDHISFLQRRSASEYANLTARIAQHSPGDFAFSIISLHEQVLGANTFINRAQTSADTIRGYMILLEILQGFSVAPVLPFDTSAATVFDGLKAQRVRIATMDLRIASIAISQNLVLLTRNNRDFSQVPGLVTQNWTV</sequence>
<dbReference type="Gene3D" id="3.40.50.1010">
    <property type="entry name" value="5'-nuclease"/>
    <property type="match status" value="1"/>
</dbReference>
<dbReference type="GO" id="GO:0046872">
    <property type="term" value="F:metal ion binding"/>
    <property type="evidence" value="ECO:0007669"/>
    <property type="project" value="UniProtKB-KW"/>
</dbReference>
<evidence type="ECO:0000256" key="4">
    <source>
        <dbReference type="ARBA" id="ARBA00022723"/>
    </source>
</evidence>
<accession>A0A846HB69</accession>
<keyword evidence="5" id="KW-0378">Hydrolase</keyword>
<evidence type="ECO:0000259" key="8">
    <source>
        <dbReference type="Pfam" id="PF01850"/>
    </source>
</evidence>
<gene>
    <name evidence="9" type="ORF">PI95_014265</name>
</gene>
<dbReference type="GO" id="GO:0004518">
    <property type="term" value="F:nuclease activity"/>
    <property type="evidence" value="ECO:0007669"/>
    <property type="project" value="UniProtKB-KW"/>
</dbReference>